<evidence type="ECO:0000313" key="2">
    <source>
        <dbReference type="Proteomes" id="UP000054549"/>
    </source>
</evidence>
<organism evidence="1 2">
    <name type="scientific">Amanita muscaria (strain Koide BX008)</name>
    <dbReference type="NCBI Taxonomy" id="946122"/>
    <lineage>
        <taxon>Eukaryota</taxon>
        <taxon>Fungi</taxon>
        <taxon>Dikarya</taxon>
        <taxon>Basidiomycota</taxon>
        <taxon>Agaricomycotina</taxon>
        <taxon>Agaricomycetes</taxon>
        <taxon>Agaricomycetidae</taxon>
        <taxon>Agaricales</taxon>
        <taxon>Pluteineae</taxon>
        <taxon>Amanitaceae</taxon>
        <taxon>Amanita</taxon>
    </lineage>
</organism>
<feature type="non-terminal residue" evidence="1">
    <location>
        <position position="1"/>
    </location>
</feature>
<name>A0A0C2W967_AMAMK</name>
<accession>A0A0C2W967</accession>
<reference evidence="1 2" key="1">
    <citation type="submission" date="2014-04" db="EMBL/GenBank/DDBJ databases">
        <title>Evolutionary Origins and Diversification of the Mycorrhizal Mutualists.</title>
        <authorList>
            <consortium name="DOE Joint Genome Institute"/>
            <consortium name="Mycorrhizal Genomics Consortium"/>
            <person name="Kohler A."/>
            <person name="Kuo A."/>
            <person name="Nagy L.G."/>
            <person name="Floudas D."/>
            <person name="Copeland A."/>
            <person name="Barry K.W."/>
            <person name="Cichocki N."/>
            <person name="Veneault-Fourrey C."/>
            <person name="LaButti K."/>
            <person name="Lindquist E.A."/>
            <person name="Lipzen A."/>
            <person name="Lundell T."/>
            <person name="Morin E."/>
            <person name="Murat C."/>
            <person name="Riley R."/>
            <person name="Ohm R."/>
            <person name="Sun H."/>
            <person name="Tunlid A."/>
            <person name="Henrissat B."/>
            <person name="Grigoriev I.V."/>
            <person name="Hibbett D.S."/>
            <person name="Martin F."/>
        </authorList>
    </citation>
    <scope>NUCLEOTIDE SEQUENCE [LARGE SCALE GENOMIC DNA]</scope>
    <source>
        <strain evidence="1 2">Koide BX008</strain>
    </source>
</reference>
<dbReference type="InParanoid" id="A0A0C2W967"/>
<keyword evidence="2" id="KW-1185">Reference proteome</keyword>
<dbReference type="EMBL" id="KN818359">
    <property type="protein sequence ID" value="KIL57747.1"/>
    <property type="molecule type" value="Genomic_DNA"/>
</dbReference>
<protein>
    <submittedName>
        <fullName evidence="1">Uncharacterized protein</fullName>
    </submittedName>
</protein>
<proteinExistence type="predicted"/>
<dbReference type="HOGENOM" id="CLU_2242826_0_0_1"/>
<evidence type="ECO:0000313" key="1">
    <source>
        <dbReference type="EMBL" id="KIL57747.1"/>
    </source>
</evidence>
<dbReference type="Proteomes" id="UP000054549">
    <property type="component" value="Unassembled WGS sequence"/>
</dbReference>
<dbReference type="AlphaFoldDB" id="A0A0C2W967"/>
<sequence>LSSYPDFTAERIKAIHSLHGSLPANCSGDYTVPNMDESRRSQIWSRLIPARLGPPTAINHMDRLAKANPSDSITLSEVACNLADALSPILTIFFNSLLPPHSRSH</sequence>
<gene>
    <name evidence="1" type="ORF">M378DRAFT_171441</name>
</gene>